<dbReference type="AlphaFoldDB" id="A0A0H5QW05"/>
<feature type="non-terminal residue" evidence="2">
    <location>
        <position position="102"/>
    </location>
</feature>
<name>A0A0H5QW05_9EUKA</name>
<organism evidence="2">
    <name type="scientific">Spongospora subterranea</name>
    <dbReference type="NCBI Taxonomy" id="70186"/>
    <lineage>
        <taxon>Eukaryota</taxon>
        <taxon>Sar</taxon>
        <taxon>Rhizaria</taxon>
        <taxon>Endomyxa</taxon>
        <taxon>Phytomyxea</taxon>
        <taxon>Plasmodiophorida</taxon>
        <taxon>Plasmodiophoridae</taxon>
        <taxon>Spongospora</taxon>
    </lineage>
</organism>
<dbReference type="InterPro" id="IPR059000">
    <property type="entry name" value="ATPase_P-type_domA"/>
</dbReference>
<reference evidence="2" key="1">
    <citation type="submission" date="2015-04" db="EMBL/GenBank/DDBJ databases">
        <title>The genome sequence of the plant pathogenic Rhizarian Plasmodiophora brassicae reveals insights in its biotrophic life cycle and the origin of chitin synthesis.</title>
        <authorList>
            <person name="Schwelm A."/>
            <person name="Fogelqvist J."/>
            <person name="Knaust A."/>
            <person name="Julke S."/>
            <person name="Lilja T."/>
            <person name="Dhandapani V."/>
            <person name="Bonilla-Rosso G."/>
            <person name="Karlsson M."/>
            <person name="Shevchenko A."/>
            <person name="Choi S.R."/>
            <person name="Kim H.G."/>
            <person name="Park J.Y."/>
            <person name="Lim Y.P."/>
            <person name="Ludwig-Muller J."/>
            <person name="Dixelius C."/>
        </authorList>
    </citation>
    <scope>NUCLEOTIDE SEQUENCE</scope>
    <source>
        <tissue evidence="2">Potato root galls</tissue>
    </source>
</reference>
<feature type="domain" description="P-type ATPase A" evidence="1">
    <location>
        <begin position="64"/>
        <end position="102"/>
    </location>
</feature>
<evidence type="ECO:0000259" key="1">
    <source>
        <dbReference type="Pfam" id="PF00122"/>
    </source>
</evidence>
<dbReference type="InterPro" id="IPR008250">
    <property type="entry name" value="ATPase_P-typ_transduc_dom_A_sf"/>
</dbReference>
<protein>
    <recommendedName>
        <fullName evidence="1">P-type ATPase A domain-containing protein</fullName>
    </recommendedName>
</protein>
<sequence length="102" mass="11171">LIGLVKDYTSSGKIQPLGLYDNKVKRQRKLYGRNVLDSTSFPESLRVVTTPFFAGARASRGVGVQVIRNGGQVNIIPETELVPEDIIMVTDGQIIPADCRVI</sequence>
<feature type="non-terminal residue" evidence="2">
    <location>
        <position position="1"/>
    </location>
</feature>
<dbReference type="EMBL" id="HACM01005731">
    <property type="protein sequence ID" value="CRZ06173.1"/>
    <property type="molecule type" value="Transcribed_RNA"/>
</dbReference>
<dbReference type="Gene3D" id="2.70.150.10">
    <property type="entry name" value="Calcium-transporting ATPase, cytoplasmic transduction domain A"/>
    <property type="match status" value="1"/>
</dbReference>
<proteinExistence type="predicted"/>
<accession>A0A0H5QW05</accession>
<dbReference type="SUPFAM" id="SSF81653">
    <property type="entry name" value="Calcium ATPase, transduction domain A"/>
    <property type="match status" value="1"/>
</dbReference>
<evidence type="ECO:0000313" key="2">
    <source>
        <dbReference type="EMBL" id="CRZ06173.1"/>
    </source>
</evidence>
<dbReference type="Pfam" id="PF00122">
    <property type="entry name" value="E1-E2_ATPase"/>
    <property type="match status" value="1"/>
</dbReference>